<name>A0A6J5IQE8_9BURK</name>
<reference evidence="1 2" key="1">
    <citation type="submission" date="2020-04" db="EMBL/GenBank/DDBJ databases">
        <authorList>
            <person name="Depoorter E."/>
        </authorList>
    </citation>
    <scope>NUCLEOTIDE SEQUENCE [LARGE SCALE GENOMIC DNA]</scope>
    <source>
        <strain evidence="1 2">BCC0217</strain>
    </source>
</reference>
<dbReference type="EMBL" id="CABWIL020000004">
    <property type="protein sequence ID" value="CAB3961897.1"/>
    <property type="molecule type" value="Genomic_DNA"/>
</dbReference>
<evidence type="ECO:0000313" key="2">
    <source>
        <dbReference type="Proteomes" id="UP000494301"/>
    </source>
</evidence>
<dbReference type="AlphaFoldDB" id="A0A6J5IQE8"/>
<dbReference type="Proteomes" id="UP000494301">
    <property type="component" value="Unassembled WGS sequence"/>
</dbReference>
<organism evidence="1 2">
    <name type="scientific">Burkholderia aenigmatica</name>
    <dbReference type="NCBI Taxonomy" id="2015348"/>
    <lineage>
        <taxon>Bacteria</taxon>
        <taxon>Pseudomonadati</taxon>
        <taxon>Pseudomonadota</taxon>
        <taxon>Betaproteobacteria</taxon>
        <taxon>Burkholderiales</taxon>
        <taxon>Burkholderiaceae</taxon>
        <taxon>Burkholderia</taxon>
        <taxon>Burkholderia cepacia complex</taxon>
    </lineage>
</organism>
<gene>
    <name evidence="1" type="ORF">BLA3211_01448</name>
</gene>
<proteinExistence type="predicted"/>
<accession>A0A6J5IQE8</accession>
<sequence length="93" mass="10504">MPGRHVKAHLEIALARWPDLSNQIAQRRAGTDIPHGPSLAQRTLDAQVRKLAHTFGDVVDERIEHARLRCAWAITQHLGVAEYQLMREILPAL</sequence>
<evidence type="ECO:0000313" key="1">
    <source>
        <dbReference type="EMBL" id="CAB3961897.1"/>
    </source>
</evidence>
<protein>
    <submittedName>
        <fullName evidence="1">Uncharacterized protein</fullName>
    </submittedName>
</protein>